<feature type="binding site" evidence="4">
    <location>
        <position position="301"/>
    </location>
    <ligand>
        <name>S-adenosyl-L-methionine</name>
        <dbReference type="ChEBI" id="CHEBI:59789"/>
    </ligand>
</feature>
<dbReference type="Gene3D" id="2.40.50.140">
    <property type="entry name" value="Nucleic acid-binding proteins"/>
    <property type="match status" value="1"/>
</dbReference>
<evidence type="ECO:0000256" key="3">
    <source>
        <dbReference type="ARBA" id="ARBA00022691"/>
    </source>
</evidence>
<evidence type="ECO:0000256" key="5">
    <source>
        <dbReference type="PROSITE-ProRule" id="PRU10015"/>
    </source>
</evidence>
<dbReference type="InterPro" id="IPR002792">
    <property type="entry name" value="TRAM_dom"/>
</dbReference>
<reference evidence="7 8" key="1">
    <citation type="submission" date="2012-08" db="EMBL/GenBank/DDBJ databases">
        <title>Genome sequencing of Lactobacillus florum 8D.</title>
        <authorList>
            <person name="Kim E.B."/>
            <person name="Marco M.L."/>
        </authorList>
    </citation>
    <scope>NUCLEOTIDE SEQUENCE [LARGE SCALE GENOMIC DNA]</scope>
    <source>
        <strain evidence="7 8">8D</strain>
    </source>
</reference>
<proteinExistence type="inferred from homology"/>
<name>W9EFB5_9LACO</name>
<dbReference type="PROSITE" id="PS01230">
    <property type="entry name" value="TRMA_1"/>
    <property type="match status" value="1"/>
</dbReference>
<dbReference type="InterPro" id="IPR012340">
    <property type="entry name" value="NA-bd_OB-fold"/>
</dbReference>
<keyword evidence="3 4" id="KW-0949">S-adenosyl-L-methionine</keyword>
<feature type="binding site" evidence="4">
    <location>
        <position position="351"/>
    </location>
    <ligand>
        <name>S-adenosyl-L-methionine</name>
        <dbReference type="ChEBI" id="CHEBI:59789"/>
    </ligand>
</feature>
<keyword evidence="1 4" id="KW-0489">Methyltransferase</keyword>
<dbReference type="GO" id="GO:0070041">
    <property type="term" value="F:rRNA (uridine-C5-)-methyltransferase activity"/>
    <property type="evidence" value="ECO:0007669"/>
    <property type="project" value="TreeGrafter"/>
</dbReference>
<keyword evidence="8" id="KW-1185">Reference proteome</keyword>
<dbReference type="InterPro" id="IPR029063">
    <property type="entry name" value="SAM-dependent_MTases_sf"/>
</dbReference>
<dbReference type="RefSeq" id="WP_009167111.1">
    <property type="nucleotide sequence ID" value="NZ_ALXG01000048.1"/>
</dbReference>
<dbReference type="NCBIfam" id="TIGR00479">
    <property type="entry name" value="rumA"/>
    <property type="match status" value="1"/>
</dbReference>
<dbReference type="Pfam" id="PF01938">
    <property type="entry name" value="TRAM"/>
    <property type="match status" value="1"/>
</dbReference>
<keyword evidence="2 4" id="KW-0808">Transferase</keyword>
<dbReference type="AlphaFoldDB" id="W9EFB5"/>
<evidence type="ECO:0000313" key="8">
    <source>
        <dbReference type="Proteomes" id="UP000019474"/>
    </source>
</evidence>
<dbReference type="Proteomes" id="UP000019474">
    <property type="component" value="Unassembled WGS sequence"/>
</dbReference>
<dbReference type="PATRIC" id="fig|1221538.3.peg.1166"/>
<dbReference type="FunFam" id="3.40.50.150:FF:000009">
    <property type="entry name" value="23S rRNA (Uracil(1939)-C(5))-methyltransferase RlmD"/>
    <property type="match status" value="1"/>
</dbReference>
<sequence length="468" mass="52746">MKKRISNRPTNSSTVQVKLNQRVTITIKRLGINGEGVGYYRRKLIFIPGALPHELVQAQITEINPTYLRASIIQIDKKSAFRVSPRDAYAGKVGGFELEALAYPQQLEFKRDLVKQALRRYHPRGFEKYEVRPTIGMTNPYEYRNKAQFQVRTTATGHVIAGLYKAGTHEVVDLPTCSVQDPMTMQVMRKVVALIEDLQIPTFEPKNHSGIIKTIVVRAAQFTNDVQLVLITNTPKLVKKQPLLERISAEIPEVTSVMQNINPGDSPLIWGDETRHLAGSNTITEKINGLSFNISARAFLQLNSHMTPKLYQLASEALELHQEDRLVDAYAGVGTIGIYLADQVKEVRGMETITEAVADANQNAEKNQRQNAHYYVGKAEELLFDWSAEGWTPTALVVDPPRAGLENRLLQTILKLKPAKFVYISCNQSTLAQNLVELSKVYRVDYLQPVDMMPQTPHVEIVVKFTRK</sequence>
<dbReference type="PROSITE" id="PS50926">
    <property type="entry name" value="TRAM"/>
    <property type="match status" value="1"/>
</dbReference>
<dbReference type="OrthoDB" id="9804590at2"/>
<dbReference type="InterPro" id="IPR010280">
    <property type="entry name" value="U5_MeTrfase_fam"/>
</dbReference>
<protein>
    <submittedName>
        <fullName evidence="7">RNA methyltransferase, TrmA family</fullName>
    </submittedName>
</protein>
<dbReference type="PROSITE" id="PS51687">
    <property type="entry name" value="SAM_MT_RNA_M5U"/>
    <property type="match status" value="1"/>
</dbReference>
<accession>W9EFB5</accession>
<evidence type="ECO:0000256" key="1">
    <source>
        <dbReference type="ARBA" id="ARBA00022603"/>
    </source>
</evidence>
<feature type="active site" evidence="5">
    <location>
        <position position="426"/>
    </location>
</feature>
<dbReference type="FunFam" id="2.40.50.1070:FF:000003">
    <property type="entry name" value="23S rRNA (Uracil-5-)-methyltransferase RumA"/>
    <property type="match status" value="1"/>
</dbReference>
<dbReference type="InterPro" id="IPR030390">
    <property type="entry name" value="MeTrfase_TrmA_AS"/>
</dbReference>
<feature type="active site" description="Nucleophile" evidence="4">
    <location>
        <position position="426"/>
    </location>
</feature>
<gene>
    <name evidence="7" type="ORF">B808_1160</name>
</gene>
<dbReference type="EMBL" id="ALXG01000048">
    <property type="protein sequence ID" value="ETO39931.1"/>
    <property type="molecule type" value="Genomic_DNA"/>
</dbReference>
<dbReference type="Gene3D" id="2.40.50.1070">
    <property type="match status" value="1"/>
</dbReference>
<dbReference type="SUPFAM" id="SSF50249">
    <property type="entry name" value="Nucleic acid-binding proteins"/>
    <property type="match status" value="1"/>
</dbReference>
<dbReference type="CDD" id="cd02440">
    <property type="entry name" value="AdoMet_MTases"/>
    <property type="match status" value="1"/>
</dbReference>
<evidence type="ECO:0000313" key="7">
    <source>
        <dbReference type="EMBL" id="ETO39931.1"/>
    </source>
</evidence>
<feature type="binding site" evidence="4">
    <location>
        <position position="330"/>
    </location>
    <ligand>
        <name>S-adenosyl-L-methionine</name>
        <dbReference type="ChEBI" id="CHEBI:59789"/>
    </ligand>
</feature>
<dbReference type="PANTHER" id="PTHR11061:SF45">
    <property type="match status" value="1"/>
</dbReference>
<dbReference type="Gene3D" id="3.40.50.150">
    <property type="entry name" value="Vaccinia Virus protein VP39"/>
    <property type="match status" value="1"/>
</dbReference>
<dbReference type="SUPFAM" id="SSF53335">
    <property type="entry name" value="S-adenosyl-L-methionine-dependent methyltransferases"/>
    <property type="match status" value="1"/>
</dbReference>
<evidence type="ECO:0000259" key="6">
    <source>
        <dbReference type="PROSITE" id="PS50926"/>
    </source>
</evidence>
<dbReference type="GO" id="GO:0070475">
    <property type="term" value="P:rRNA base methylation"/>
    <property type="evidence" value="ECO:0007669"/>
    <property type="project" value="TreeGrafter"/>
</dbReference>
<comment type="similarity">
    <text evidence="4">Belongs to the class I-like SAM-binding methyltransferase superfamily. RNA M5U methyltransferase family.</text>
</comment>
<comment type="caution">
    <text evidence="7">The sequence shown here is derived from an EMBL/GenBank/DDBJ whole genome shotgun (WGS) entry which is preliminary data.</text>
</comment>
<feature type="binding site" evidence="4">
    <location>
        <position position="399"/>
    </location>
    <ligand>
        <name>S-adenosyl-L-methionine</name>
        <dbReference type="ChEBI" id="CHEBI:59789"/>
    </ligand>
</feature>
<evidence type="ECO:0000256" key="4">
    <source>
        <dbReference type="PROSITE-ProRule" id="PRU01024"/>
    </source>
</evidence>
<organism evidence="7 8">
    <name type="scientific">Fructilactobacillus florum 8D</name>
    <dbReference type="NCBI Taxonomy" id="1221538"/>
    <lineage>
        <taxon>Bacteria</taxon>
        <taxon>Bacillati</taxon>
        <taxon>Bacillota</taxon>
        <taxon>Bacilli</taxon>
        <taxon>Lactobacillales</taxon>
        <taxon>Lactobacillaceae</taxon>
        <taxon>Fructilactobacillus</taxon>
    </lineage>
</organism>
<dbReference type="PANTHER" id="PTHR11061">
    <property type="entry name" value="RNA M5U METHYLTRANSFERASE"/>
    <property type="match status" value="1"/>
</dbReference>
<feature type="domain" description="TRAM" evidence="6">
    <location>
        <begin position="16"/>
        <end position="74"/>
    </location>
</feature>
<evidence type="ECO:0000256" key="2">
    <source>
        <dbReference type="ARBA" id="ARBA00022679"/>
    </source>
</evidence>
<dbReference type="Pfam" id="PF05958">
    <property type="entry name" value="tRNA_U5-meth_tr"/>
    <property type="match status" value="1"/>
</dbReference>